<dbReference type="EMBL" id="AZHB01000018">
    <property type="protein sequence ID" value="OAA58262.1"/>
    <property type="molecule type" value="Genomic_DNA"/>
</dbReference>
<protein>
    <submittedName>
        <fullName evidence="1">Uncharacterized protein</fullName>
    </submittedName>
</protein>
<dbReference type="AlphaFoldDB" id="A0A167R4G5"/>
<gene>
    <name evidence="1" type="ORF">ISF_06801</name>
</gene>
<keyword evidence="2" id="KW-1185">Reference proteome</keyword>
<accession>A0A167R4G5</accession>
<sequence length="256" mass="29163">MTEFLSKSSKKVINIADFGIDEKPTEDVNHIYIDTREEGFRDFFGGYVPQSRPEDAPTFHLIEPPSSSTWMNSSPAGDDYKAAWMLTVKGQYARLWGFAFKGVCADRRNVWISLLPRSSHNNTPGDYSSLYKDLKNDHQEIFGMLKWAHAYKGLSTKQVISAANGEEDNMWVEKGGTLQPVSILRRDGDSFIVRKLPNKGEREVPTSGWHPAFFLNANGVEKQCWQGHQLWSLDNLEHYLHSMRPGSPHRIWGFLG</sequence>
<evidence type="ECO:0000313" key="2">
    <source>
        <dbReference type="Proteomes" id="UP000076744"/>
    </source>
</evidence>
<dbReference type="RefSeq" id="XP_018702445.1">
    <property type="nucleotide sequence ID" value="XM_018850405.1"/>
</dbReference>
<dbReference type="Proteomes" id="UP000076744">
    <property type="component" value="Unassembled WGS sequence"/>
</dbReference>
<proteinExistence type="predicted"/>
<name>A0A167R4G5_CORFA</name>
<dbReference type="GeneID" id="30023093"/>
<evidence type="ECO:0000313" key="1">
    <source>
        <dbReference type="EMBL" id="OAA58262.1"/>
    </source>
</evidence>
<reference evidence="1 2" key="1">
    <citation type="journal article" date="2016" name="Genome Biol. Evol.">
        <title>Divergent and convergent evolution of fungal pathogenicity.</title>
        <authorList>
            <person name="Shang Y."/>
            <person name="Xiao G."/>
            <person name="Zheng P."/>
            <person name="Cen K."/>
            <person name="Zhan S."/>
            <person name="Wang C."/>
        </authorList>
    </citation>
    <scope>NUCLEOTIDE SEQUENCE [LARGE SCALE GENOMIC DNA]</scope>
    <source>
        <strain evidence="1 2">ARSEF 2679</strain>
    </source>
</reference>
<comment type="caution">
    <text evidence="1">The sequence shown here is derived from an EMBL/GenBank/DDBJ whole genome shotgun (WGS) entry which is preliminary data.</text>
</comment>
<organism evidence="1 2">
    <name type="scientific">Cordyceps fumosorosea (strain ARSEF 2679)</name>
    <name type="common">Isaria fumosorosea</name>
    <dbReference type="NCBI Taxonomy" id="1081104"/>
    <lineage>
        <taxon>Eukaryota</taxon>
        <taxon>Fungi</taxon>
        <taxon>Dikarya</taxon>
        <taxon>Ascomycota</taxon>
        <taxon>Pezizomycotina</taxon>
        <taxon>Sordariomycetes</taxon>
        <taxon>Hypocreomycetidae</taxon>
        <taxon>Hypocreales</taxon>
        <taxon>Cordycipitaceae</taxon>
        <taxon>Cordyceps</taxon>
    </lineage>
</organism>